<dbReference type="InterPro" id="IPR001107">
    <property type="entry name" value="Band_7"/>
</dbReference>
<dbReference type="Pfam" id="PF01145">
    <property type="entry name" value="Band_7"/>
    <property type="match status" value="1"/>
</dbReference>
<reference evidence="2" key="3">
    <citation type="journal article" date="2017" name="Nature">
        <title>Genome sequence of the progenitor of the wheat D genome Aegilops tauschii.</title>
        <authorList>
            <person name="Luo M.C."/>
            <person name="Gu Y.Q."/>
            <person name="Puiu D."/>
            <person name="Wang H."/>
            <person name="Twardziok S.O."/>
            <person name="Deal K.R."/>
            <person name="Huo N."/>
            <person name="Zhu T."/>
            <person name="Wang L."/>
            <person name="Wang Y."/>
            <person name="McGuire P.E."/>
            <person name="Liu S."/>
            <person name="Long H."/>
            <person name="Ramasamy R.K."/>
            <person name="Rodriguez J.C."/>
            <person name="Van S.L."/>
            <person name="Yuan L."/>
            <person name="Wang Z."/>
            <person name="Xia Z."/>
            <person name="Xiao L."/>
            <person name="Anderson O.D."/>
            <person name="Ouyang S."/>
            <person name="Liang Y."/>
            <person name="Zimin A.V."/>
            <person name="Pertea G."/>
            <person name="Qi P."/>
            <person name="Bennetzen J.L."/>
            <person name="Dai X."/>
            <person name="Dawson M.W."/>
            <person name="Muller H.G."/>
            <person name="Kugler K."/>
            <person name="Rivarola-Duarte L."/>
            <person name="Spannagl M."/>
            <person name="Mayer K.F.X."/>
            <person name="Lu F.H."/>
            <person name="Bevan M.W."/>
            <person name="Leroy P."/>
            <person name="Li P."/>
            <person name="You F.M."/>
            <person name="Sun Q."/>
            <person name="Liu Z."/>
            <person name="Lyons E."/>
            <person name="Wicker T."/>
            <person name="Salzberg S.L."/>
            <person name="Devos K.M."/>
            <person name="Dvorak J."/>
        </authorList>
    </citation>
    <scope>NUCLEOTIDE SEQUENCE [LARGE SCALE GENOMIC DNA]</scope>
    <source>
        <strain evidence="2">cv. AL8/78</strain>
    </source>
</reference>
<dbReference type="Proteomes" id="UP000015105">
    <property type="component" value="Chromosome 3D"/>
</dbReference>
<dbReference type="InterPro" id="IPR050710">
    <property type="entry name" value="Band7/mec-2_domain"/>
</dbReference>
<name>A0A453GHN3_AEGTS</name>
<organism evidence="2 3">
    <name type="scientific">Aegilops tauschii subsp. strangulata</name>
    <name type="common">Goatgrass</name>
    <dbReference type="NCBI Taxonomy" id="200361"/>
    <lineage>
        <taxon>Eukaryota</taxon>
        <taxon>Viridiplantae</taxon>
        <taxon>Streptophyta</taxon>
        <taxon>Embryophyta</taxon>
        <taxon>Tracheophyta</taxon>
        <taxon>Spermatophyta</taxon>
        <taxon>Magnoliopsida</taxon>
        <taxon>Liliopsida</taxon>
        <taxon>Poales</taxon>
        <taxon>Poaceae</taxon>
        <taxon>BOP clade</taxon>
        <taxon>Pooideae</taxon>
        <taxon>Triticodae</taxon>
        <taxon>Triticeae</taxon>
        <taxon>Triticinae</taxon>
        <taxon>Aegilops</taxon>
    </lineage>
</organism>
<proteinExistence type="predicted"/>
<dbReference type="STRING" id="200361.A0A453GHN3"/>
<evidence type="ECO:0000313" key="2">
    <source>
        <dbReference type="EnsemblPlants" id="AET3Gv21023600.1"/>
    </source>
</evidence>
<evidence type="ECO:0000313" key="3">
    <source>
        <dbReference type="Proteomes" id="UP000015105"/>
    </source>
</evidence>
<dbReference type="AlphaFoldDB" id="A0A453GHN3"/>
<reference evidence="2" key="4">
    <citation type="submission" date="2019-03" db="UniProtKB">
        <authorList>
            <consortium name="EnsemblPlants"/>
        </authorList>
    </citation>
    <scope>IDENTIFICATION</scope>
</reference>
<reference evidence="3" key="2">
    <citation type="journal article" date="2017" name="Nat. Plants">
        <title>The Aegilops tauschii genome reveals multiple impacts of transposons.</title>
        <authorList>
            <person name="Zhao G."/>
            <person name="Zou C."/>
            <person name="Li K."/>
            <person name="Wang K."/>
            <person name="Li T."/>
            <person name="Gao L."/>
            <person name="Zhang X."/>
            <person name="Wang H."/>
            <person name="Yang Z."/>
            <person name="Liu X."/>
            <person name="Jiang W."/>
            <person name="Mao L."/>
            <person name="Kong X."/>
            <person name="Jiao Y."/>
            <person name="Jia J."/>
        </authorList>
    </citation>
    <scope>NUCLEOTIDE SEQUENCE [LARGE SCALE GENOMIC DNA]</scope>
    <source>
        <strain evidence="3">cv. AL8/78</strain>
    </source>
</reference>
<feature type="domain" description="Band 7" evidence="1">
    <location>
        <begin position="19"/>
        <end position="95"/>
    </location>
</feature>
<dbReference type="PANTHER" id="PTHR43327:SF11">
    <property type="entry name" value="HYPERSENSITIVE-INDUCED RESPONSE PROTEIN 4"/>
    <property type="match status" value="1"/>
</dbReference>
<reference evidence="2" key="5">
    <citation type="journal article" date="2021" name="G3 (Bethesda)">
        <title>Aegilops tauschii genome assembly Aet v5.0 features greater sequence contiguity and improved annotation.</title>
        <authorList>
            <person name="Wang L."/>
            <person name="Zhu T."/>
            <person name="Rodriguez J.C."/>
            <person name="Deal K.R."/>
            <person name="Dubcovsky J."/>
            <person name="McGuire P.E."/>
            <person name="Lux T."/>
            <person name="Spannagl M."/>
            <person name="Mayer K.F.X."/>
            <person name="Baldrich P."/>
            <person name="Meyers B.C."/>
            <person name="Huo N."/>
            <person name="Gu Y.Q."/>
            <person name="Zhou H."/>
            <person name="Devos K.M."/>
            <person name="Bennetzen J.L."/>
            <person name="Unver T."/>
            <person name="Budak H."/>
            <person name="Gulick P.J."/>
            <person name="Galiba G."/>
            <person name="Kalapos B."/>
            <person name="Nelson D.R."/>
            <person name="Li P."/>
            <person name="You F.M."/>
            <person name="Luo M.C."/>
            <person name="Dvorak J."/>
        </authorList>
    </citation>
    <scope>NUCLEOTIDE SEQUENCE [LARGE SCALE GENOMIC DNA]</scope>
    <source>
        <strain evidence="2">cv. AL8/78</strain>
    </source>
</reference>
<dbReference type="EnsemblPlants" id="AET3Gv21023600.1">
    <property type="protein sequence ID" value="AET3Gv21023600.1"/>
    <property type="gene ID" value="AET3Gv21023600"/>
</dbReference>
<sequence length="100" mass="11352">MVSAFFLFRGCVEQANVERGRFLRLAEPGIYFFNPSAGELVAGTLSTRVQSLETKTKVLFLDNVFVQLICTIKYRVVKENADDAFYKLQNPRTANSVLRL</sequence>
<accession>A0A453GHN3</accession>
<dbReference type="PANTHER" id="PTHR43327">
    <property type="entry name" value="STOMATIN-LIKE PROTEIN 2, MITOCHONDRIAL"/>
    <property type="match status" value="1"/>
</dbReference>
<keyword evidence="3" id="KW-1185">Reference proteome</keyword>
<protein>
    <recommendedName>
        <fullName evidence="1">Band 7 domain-containing protein</fullName>
    </recommendedName>
</protein>
<dbReference type="Gramene" id="AET3Gv21023600.1">
    <property type="protein sequence ID" value="AET3Gv21023600.1"/>
    <property type="gene ID" value="AET3Gv21023600"/>
</dbReference>
<reference evidence="3" key="1">
    <citation type="journal article" date="2014" name="Science">
        <title>Ancient hybridizations among the ancestral genomes of bread wheat.</title>
        <authorList>
            <consortium name="International Wheat Genome Sequencing Consortium,"/>
            <person name="Marcussen T."/>
            <person name="Sandve S.R."/>
            <person name="Heier L."/>
            <person name="Spannagl M."/>
            <person name="Pfeifer M."/>
            <person name="Jakobsen K.S."/>
            <person name="Wulff B.B."/>
            <person name="Steuernagel B."/>
            <person name="Mayer K.F."/>
            <person name="Olsen O.A."/>
        </authorList>
    </citation>
    <scope>NUCLEOTIDE SEQUENCE [LARGE SCALE GENOMIC DNA]</scope>
    <source>
        <strain evidence="3">cv. AL8/78</strain>
    </source>
</reference>
<evidence type="ECO:0000259" key="1">
    <source>
        <dbReference type="Pfam" id="PF01145"/>
    </source>
</evidence>